<evidence type="ECO:0000313" key="5">
    <source>
        <dbReference type="EMBL" id="XAI95506.1"/>
    </source>
</evidence>
<dbReference type="Proteomes" id="UP001459105">
    <property type="component" value="Segment"/>
</dbReference>
<evidence type="ECO:0000256" key="1">
    <source>
        <dbReference type="ARBA" id="ARBA00022950"/>
    </source>
</evidence>
<evidence type="ECO:0000256" key="2">
    <source>
        <dbReference type="ARBA" id="ARBA00023009"/>
    </source>
</evidence>
<dbReference type="EMBL" id="PP438412">
    <property type="protein sequence ID" value="XAI95506.1"/>
    <property type="molecule type" value="Genomic_DNA"/>
</dbReference>
<keyword evidence="2" id="KW-1162">Viral penetration into host cytoplasm</keyword>
<keyword evidence="2" id="KW-1160">Virus entry into host cell</keyword>
<proteinExistence type="predicted"/>
<feature type="region of interest" description="Disordered" evidence="4">
    <location>
        <begin position="431"/>
        <end position="462"/>
    </location>
</feature>
<keyword evidence="1" id="KW-1188">Viral release from host cell</keyword>
<keyword evidence="3" id="KW-0231">Viral genome packaging</keyword>
<name>A0AAX4QGZ9_9CAUD</name>
<sequence>MAQRVLTVVRNSIPEAVTVEKSVASVADLQDFREQVPERQSTTAANERAGKVHEDLLKSYIQTNPSFLGRVRFMNNVFKSVPLTFSVGESVRGTGFNRRETAEKKLKQLMREPVPNTTFSTLLKVCAFNYALSGEMVLELSESNEGLTLYPINPYGLYVESFVDGLPETYRYKPYTKYNGAISSAAQERVILARNIVRVYDPGLRDAYYPASVLDTGLRTFRTEDSVREAALGMRVLGQNIQGIISVKTDHPEDVTNEIKQQLERTRRSNSKHRILILSHEAKFQQTLAGQEDAQAAQLIQSINDDYTLLTGVPERLIHAKGDGKELEQVLWQFLVTNIQPNIDELLQTLSIQLTKLLGYEIDVRVDWSKIPLYNKYALDQIRIGVAGVSRSILTPNEARNLLGLPPRPEAFANQLLLTFELENGIVSRQGSDASMSADLEPRDQSPSGEAQLPDDSGGRAL</sequence>
<protein>
    <recommendedName>
        <fullName evidence="7">Portal protein</fullName>
    </recommendedName>
</protein>
<dbReference type="InterPro" id="IPR006944">
    <property type="entry name" value="Phage/GTA_portal"/>
</dbReference>
<evidence type="ECO:0000256" key="4">
    <source>
        <dbReference type="SAM" id="MobiDB-lite"/>
    </source>
</evidence>
<dbReference type="Pfam" id="PF04860">
    <property type="entry name" value="Phage_portal"/>
    <property type="match status" value="1"/>
</dbReference>
<keyword evidence="2" id="KW-1171">Viral genome ejection through host cell envelope</keyword>
<evidence type="ECO:0008006" key="7">
    <source>
        <dbReference type="Google" id="ProtNLM"/>
    </source>
</evidence>
<keyword evidence="1" id="KW-0118">Viral capsid assembly</keyword>
<evidence type="ECO:0000256" key="3">
    <source>
        <dbReference type="ARBA" id="ARBA00023219"/>
    </source>
</evidence>
<accession>A0AAX4QGZ9</accession>
<evidence type="ECO:0000313" key="6">
    <source>
        <dbReference type="Proteomes" id="UP001459105"/>
    </source>
</evidence>
<organism evidence="5 6">
    <name type="scientific">Microcystis phage Mvi-JY20</name>
    <dbReference type="NCBI Taxonomy" id="3128146"/>
    <lineage>
        <taxon>Viruses</taxon>
        <taxon>Duplodnaviria</taxon>
        <taxon>Heunggongvirae</taxon>
        <taxon>Uroviricota</taxon>
        <taxon>Caudoviricetes</taxon>
    </lineage>
</organism>
<reference evidence="5" key="1">
    <citation type="submission" date="2024-03" db="EMBL/GenBank/DDBJ databases">
        <authorList>
            <person name="Lin W."/>
            <person name="Li D."/>
            <person name="Tong Y."/>
        </authorList>
    </citation>
    <scope>NUCLEOTIDE SEQUENCE</scope>
</reference>